<dbReference type="GO" id="GO:0015031">
    <property type="term" value="P:protein transport"/>
    <property type="evidence" value="ECO:0007669"/>
    <property type="project" value="UniProtKB-UniRule"/>
</dbReference>
<evidence type="ECO:0000256" key="2">
    <source>
        <dbReference type="RuleBase" id="RU368010"/>
    </source>
</evidence>
<organism evidence="4 5">
    <name type="scientific">Trichodelitschia bisporula</name>
    <dbReference type="NCBI Taxonomy" id="703511"/>
    <lineage>
        <taxon>Eukaryota</taxon>
        <taxon>Fungi</taxon>
        <taxon>Dikarya</taxon>
        <taxon>Ascomycota</taxon>
        <taxon>Pezizomycotina</taxon>
        <taxon>Dothideomycetes</taxon>
        <taxon>Dothideomycetes incertae sedis</taxon>
        <taxon>Phaeotrichales</taxon>
        <taxon>Phaeotrichaceae</taxon>
        <taxon>Trichodelitschia</taxon>
    </lineage>
</organism>
<dbReference type="GO" id="GO:0032456">
    <property type="term" value="P:endocytic recycling"/>
    <property type="evidence" value="ECO:0007669"/>
    <property type="project" value="TreeGrafter"/>
</dbReference>
<dbReference type="Proteomes" id="UP000799640">
    <property type="component" value="Unassembled WGS sequence"/>
</dbReference>
<dbReference type="PANTHER" id="PTHR15954">
    <property type="entry name" value="VACUOLAR PROTEIN SORTING-ASSOCIATED PROTEIN 51 HOMOLOG"/>
    <property type="match status" value="1"/>
</dbReference>
<comment type="subcellular location">
    <subcellularLocation>
        <location evidence="2">Golgi apparatus</location>
        <location evidence="2">trans-Golgi network</location>
    </subcellularLocation>
</comment>
<dbReference type="GO" id="GO:0000938">
    <property type="term" value="C:GARP complex"/>
    <property type="evidence" value="ECO:0007669"/>
    <property type="project" value="UniProtKB-UniRule"/>
</dbReference>
<name>A0A6G1IA91_9PEZI</name>
<dbReference type="GO" id="GO:0042147">
    <property type="term" value="P:retrograde transport, endosome to Golgi"/>
    <property type="evidence" value="ECO:0007669"/>
    <property type="project" value="UniProtKB-UniRule"/>
</dbReference>
<dbReference type="GO" id="GO:0016020">
    <property type="term" value="C:membrane"/>
    <property type="evidence" value="ECO:0007669"/>
    <property type="project" value="TreeGrafter"/>
</dbReference>
<evidence type="ECO:0000313" key="5">
    <source>
        <dbReference type="Proteomes" id="UP000799640"/>
    </source>
</evidence>
<keyword evidence="2" id="KW-0333">Golgi apparatus</keyword>
<dbReference type="EMBL" id="ML996687">
    <property type="protein sequence ID" value="KAF2405218.1"/>
    <property type="molecule type" value="Genomic_DNA"/>
</dbReference>
<feature type="region of interest" description="Disordered" evidence="3">
    <location>
        <begin position="1"/>
        <end position="41"/>
    </location>
</feature>
<reference evidence="4" key="1">
    <citation type="journal article" date="2020" name="Stud. Mycol.">
        <title>101 Dothideomycetes genomes: a test case for predicting lifestyles and emergence of pathogens.</title>
        <authorList>
            <person name="Haridas S."/>
            <person name="Albert R."/>
            <person name="Binder M."/>
            <person name="Bloem J."/>
            <person name="Labutti K."/>
            <person name="Salamov A."/>
            <person name="Andreopoulos B."/>
            <person name="Baker S."/>
            <person name="Barry K."/>
            <person name="Bills G."/>
            <person name="Bluhm B."/>
            <person name="Cannon C."/>
            <person name="Castanera R."/>
            <person name="Culley D."/>
            <person name="Daum C."/>
            <person name="Ezra D."/>
            <person name="Gonzalez J."/>
            <person name="Henrissat B."/>
            <person name="Kuo A."/>
            <person name="Liang C."/>
            <person name="Lipzen A."/>
            <person name="Lutzoni F."/>
            <person name="Magnuson J."/>
            <person name="Mondo S."/>
            <person name="Nolan M."/>
            <person name="Ohm R."/>
            <person name="Pangilinan J."/>
            <person name="Park H.-J."/>
            <person name="Ramirez L."/>
            <person name="Alfaro M."/>
            <person name="Sun H."/>
            <person name="Tritt A."/>
            <person name="Yoshinaga Y."/>
            <person name="Zwiers L.-H."/>
            <person name="Turgeon B."/>
            <person name="Goodwin S."/>
            <person name="Spatafora J."/>
            <person name="Crous P."/>
            <person name="Grigoriev I."/>
        </authorList>
    </citation>
    <scope>NUCLEOTIDE SEQUENCE</scope>
    <source>
        <strain evidence="4">CBS 262.69</strain>
    </source>
</reference>
<dbReference type="Pfam" id="PF08700">
    <property type="entry name" value="VPS51_Exo84_N"/>
    <property type="match status" value="1"/>
</dbReference>
<dbReference type="AlphaFoldDB" id="A0A6G1IA91"/>
<keyword evidence="2" id="KW-0813">Transport</keyword>
<evidence type="ECO:0000256" key="3">
    <source>
        <dbReference type="SAM" id="MobiDB-lite"/>
    </source>
</evidence>
<protein>
    <recommendedName>
        <fullName evidence="2">Vacuolar protein sorting-associated protein 51 homolog</fullName>
    </recommendedName>
</protein>
<dbReference type="GO" id="GO:0006869">
    <property type="term" value="P:lipid transport"/>
    <property type="evidence" value="ECO:0007669"/>
    <property type="project" value="UniProtKB-UniRule"/>
</dbReference>
<keyword evidence="5" id="KW-1185">Reference proteome</keyword>
<accession>A0A6G1IA91</accession>
<dbReference type="GO" id="GO:1990745">
    <property type="term" value="C:EARP complex"/>
    <property type="evidence" value="ECO:0007669"/>
    <property type="project" value="TreeGrafter"/>
</dbReference>
<dbReference type="GO" id="GO:0005829">
    <property type="term" value="C:cytosol"/>
    <property type="evidence" value="ECO:0007669"/>
    <property type="project" value="GOC"/>
</dbReference>
<keyword evidence="2" id="KW-0653">Protein transport</keyword>
<comment type="similarity">
    <text evidence="1 2">Belongs to the VPS51 family.</text>
</comment>
<feature type="compositionally biased region" description="Low complexity" evidence="3">
    <location>
        <begin position="14"/>
        <end position="31"/>
    </location>
</feature>
<dbReference type="PANTHER" id="PTHR15954:SF4">
    <property type="entry name" value="VACUOLAR PROTEIN SORTING-ASSOCIATED PROTEIN 51 HOMOLOG"/>
    <property type="match status" value="1"/>
</dbReference>
<comment type="subunit">
    <text evidence="2">Component of the Golgi-associated retrograde protein (GARP) complex.</text>
</comment>
<comment type="function">
    <text evidence="2">Acts as component of the GARP complex that is involved in retrograde transport from early and late endosomes to the trans-Golgi network (TGN).</text>
</comment>
<sequence length="267" mass="28815">MSSTVGRASPSPRPSLSIRSPSVASSSRNSLEIPASATSARVPRRSRIALRDYYGLKSEDAASEAVPAARLGELEQHQQAQQQQDSGALGVLDGPSFDAGAFVRGLVEREGLGGLLGVERELVGEIRGLDGERKALVYDNYSKLIKATETIRKMRSSMDPLTPATSTLAPAIAHIAETAAVLATELAANVPAPRDAAAERRDEQRKGVQWVLAAPRRLQSLISAGRRDEAKRECDLVRGILDRWADAQVDVDQVRQLKRECEEVLAS</sequence>
<dbReference type="GO" id="GO:0007030">
    <property type="term" value="P:Golgi organization"/>
    <property type="evidence" value="ECO:0007669"/>
    <property type="project" value="UniProtKB-UniRule"/>
</dbReference>
<evidence type="ECO:0000256" key="1">
    <source>
        <dbReference type="ARBA" id="ARBA00006080"/>
    </source>
</evidence>
<dbReference type="OrthoDB" id="203678at2759"/>
<proteinExistence type="inferred from homology"/>
<dbReference type="GO" id="GO:0048193">
    <property type="term" value="P:Golgi vesicle transport"/>
    <property type="evidence" value="ECO:0007669"/>
    <property type="project" value="TreeGrafter"/>
</dbReference>
<evidence type="ECO:0000313" key="4">
    <source>
        <dbReference type="EMBL" id="KAF2405218.1"/>
    </source>
</evidence>
<keyword evidence="2" id="KW-0445">Lipid transport</keyword>
<dbReference type="InterPro" id="IPR014812">
    <property type="entry name" value="Vps51"/>
</dbReference>
<gene>
    <name evidence="4" type="ORF">EJ06DRAFT_535195</name>
</gene>